<reference evidence="2" key="1">
    <citation type="submission" date="2021-01" db="EMBL/GenBank/DDBJ databases">
        <title>Whole genome shotgun sequence of Virgisporangium ochraceum NBRC 16418.</title>
        <authorList>
            <person name="Komaki H."/>
            <person name="Tamura T."/>
        </authorList>
    </citation>
    <scope>NUCLEOTIDE SEQUENCE</scope>
    <source>
        <strain evidence="2">NBRC 16418</strain>
    </source>
</reference>
<dbReference type="InterPro" id="IPR011989">
    <property type="entry name" value="ARM-like"/>
</dbReference>
<dbReference type="InterPro" id="IPR016024">
    <property type="entry name" value="ARM-type_fold"/>
</dbReference>
<dbReference type="AlphaFoldDB" id="A0A8J4A1F7"/>
<dbReference type="RefSeq" id="WP_203932671.1">
    <property type="nucleotide sequence ID" value="NZ_BOPH01000105.1"/>
</dbReference>
<dbReference type="SUPFAM" id="SSF48371">
    <property type="entry name" value="ARM repeat"/>
    <property type="match status" value="1"/>
</dbReference>
<gene>
    <name evidence="2" type="ORF">Voc01_077490</name>
</gene>
<name>A0A8J4A1F7_9ACTN</name>
<dbReference type="EMBL" id="BOPH01000105">
    <property type="protein sequence ID" value="GIJ72832.1"/>
    <property type="molecule type" value="Genomic_DNA"/>
</dbReference>
<dbReference type="Gene3D" id="1.25.10.10">
    <property type="entry name" value="Leucine-rich Repeat Variant"/>
    <property type="match status" value="1"/>
</dbReference>
<evidence type="ECO:0000313" key="2">
    <source>
        <dbReference type="EMBL" id="GIJ72832.1"/>
    </source>
</evidence>
<organism evidence="2 3">
    <name type="scientific">Virgisporangium ochraceum</name>
    <dbReference type="NCBI Taxonomy" id="65505"/>
    <lineage>
        <taxon>Bacteria</taxon>
        <taxon>Bacillati</taxon>
        <taxon>Actinomycetota</taxon>
        <taxon>Actinomycetes</taxon>
        <taxon>Micromonosporales</taxon>
        <taxon>Micromonosporaceae</taxon>
        <taxon>Virgisporangium</taxon>
    </lineage>
</organism>
<sequence length="307" mass="33246">MDAADALAEHGQDRASSSPAAAANCSGGVRAVSDPPLDQREIAGSDLIILDKTSIRSCRGPVGGWIRRSWRRWQYSAGVADSFEAVQAGTLSARLQSPRILLRQTNWSLLGHAYGSAEDVPRALTRLTDDAPDVRAAALRHLERVNHQNTIYSATAPAALYIAGILNDPRTIPAINANFSALPTTNRSLRAMLLDWLGAMADDVSAQVERVAAKHGFALAELPEVIALRAARPAIFDAVRRYLNDRDDDVRRSAIVAAGLVLDAPELASHRPALLPPLREVLANDPDRRHRAYAKRILLGWGATPPF</sequence>
<feature type="region of interest" description="Disordered" evidence="1">
    <location>
        <begin position="1"/>
        <end position="33"/>
    </location>
</feature>
<accession>A0A8J4A1F7</accession>
<evidence type="ECO:0008006" key="4">
    <source>
        <dbReference type="Google" id="ProtNLM"/>
    </source>
</evidence>
<keyword evidence="3" id="KW-1185">Reference proteome</keyword>
<protein>
    <recommendedName>
        <fullName evidence="4">HEAT repeat domain-containing protein</fullName>
    </recommendedName>
</protein>
<dbReference type="Proteomes" id="UP000635606">
    <property type="component" value="Unassembled WGS sequence"/>
</dbReference>
<evidence type="ECO:0000313" key="3">
    <source>
        <dbReference type="Proteomes" id="UP000635606"/>
    </source>
</evidence>
<proteinExistence type="predicted"/>
<comment type="caution">
    <text evidence="2">The sequence shown here is derived from an EMBL/GenBank/DDBJ whole genome shotgun (WGS) entry which is preliminary data.</text>
</comment>
<evidence type="ECO:0000256" key="1">
    <source>
        <dbReference type="SAM" id="MobiDB-lite"/>
    </source>
</evidence>